<dbReference type="AlphaFoldDB" id="A0A562LV90"/>
<dbReference type="RefSeq" id="WP_144813837.1">
    <property type="nucleotide sequence ID" value="NZ_VLKP01000005.1"/>
</dbReference>
<name>A0A562LV90_9GAMM</name>
<keyword evidence="2" id="KW-1185">Reference proteome</keyword>
<proteinExistence type="predicted"/>
<evidence type="ECO:0000313" key="1">
    <source>
        <dbReference type="EMBL" id="TWI11560.1"/>
    </source>
</evidence>
<dbReference type="InterPro" id="IPR043773">
    <property type="entry name" value="JetA"/>
</dbReference>
<dbReference type="OrthoDB" id="8038184at2"/>
<sequence length="479" mass="54658">MSGSDPTPALFAHLPDGLFGPLASPNRLHYWSILGRLYAEYFGPDAPLPPSDGYPRRELTGAIERWLISDDPWEDDEGESPDTPLTLRANAIYDRLRAAGWLRQERVGVREMATMTQAVGLLLGTLWDFAERGPAFLGAKIRSVELLLRQVVEHDAGGDALDEAADQTRGLLSHVATISVRVRDLMPELIKAGSTAQFARQLFERYVTELFIGDYAQLHNADHPLARRTAVLGLVRDIEHSDHRTRLLHWYQERTPGHDAERAAWRLERSLRRLRELDRIAEYLERLDEDIRQANRRALAFLDYRLRAPDRFDVLLQRACRGALAAPESALRLPVAPGPLLDESRLRAPRTRSRPIPRTANVTTPPTPEQLARMHLLRQMKRVRQVLPEDLARYVDRHLGGRERVASDELAIDSIADLRAYQVLTTLALRSHRNGGLRRDDPLRRMLRGFDVELDHRARTANHHLDTPRFTLRRTRHAA</sequence>
<reference evidence="1 2" key="1">
    <citation type="journal article" date="2015" name="Stand. Genomic Sci.">
        <title>Genomic Encyclopedia of Bacterial and Archaeal Type Strains, Phase III: the genomes of soil and plant-associated and newly described type strains.</title>
        <authorList>
            <person name="Whitman W.B."/>
            <person name="Woyke T."/>
            <person name="Klenk H.P."/>
            <person name="Zhou Y."/>
            <person name="Lilburn T.G."/>
            <person name="Beck B.J."/>
            <person name="De Vos P."/>
            <person name="Vandamme P."/>
            <person name="Eisen J.A."/>
            <person name="Garrity G."/>
            <person name="Hugenholtz P."/>
            <person name="Kyrpides N.C."/>
        </authorList>
    </citation>
    <scope>NUCLEOTIDE SEQUENCE [LARGE SCALE GENOMIC DNA]</scope>
    <source>
        <strain evidence="1 2">CGMCC 1.10136</strain>
    </source>
</reference>
<organism evidence="1 2">
    <name type="scientific">Aerolutibacter ruishenii</name>
    <dbReference type="NCBI Taxonomy" id="686800"/>
    <lineage>
        <taxon>Bacteria</taxon>
        <taxon>Pseudomonadati</taxon>
        <taxon>Pseudomonadota</taxon>
        <taxon>Gammaproteobacteria</taxon>
        <taxon>Lysobacterales</taxon>
        <taxon>Lysobacteraceae</taxon>
        <taxon>Aerolutibacter</taxon>
    </lineage>
</organism>
<dbReference type="EMBL" id="VLKP01000005">
    <property type="protein sequence ID" value="TWI11560.1"/>
    <property type="molecule type" value="Genomic_DNA"/>
</dbReference>
<accession>A0A562LV90</accession>
<dbReference type="Proteomes" id="UP000316471">
    <property type="component" value="Unassembled WGS sequence"/>
</dbReference>
<dbReference type="Pfam" id="PF18982">
    <property type="entry name" value="JetA"/>
    <property type="match status" value="1"/>
</dbReference>
<gene>
    <name evidence="1" type="ORF">IP93_01457</name>
</gene>
<evidence type="ECO:0000313" key="2">
    <source>
        <dbReference type="Proteomes" id="UP000316471"/>
    </source>
</evidence>
<protein>
    <submittedName>
        <fullName evidence="1">Uncharacterized protein</fullName>
    </submittedName>
</protein>
<comment type="caution">
    <text evidence="1">The sequence shown here is derived from an EMBL/GenBank/DDBJ whole genome shotgun (WGS) entry which is preliminary data.</text>
</comment>